<evidence type="ECO:0000259" key="2">
    <source>
        <dbReference type="PROSITE" id="PS50240"/>
    </source>
</evidence>
<protein>
    <recommendedName>
        <fullName evidence="2">Peptidase S1 domain-containing protein</fullName>
    </recommendedName>
</protein>
<name>A0AAV5X0P1_9BILA</name>
<reference evidence="3" key="1">
    <citation type="submission" date="2023-10" db="EMBL/GenBank/DDBJ databases">
        <title>Genome assembly of Pristionchus species.</title>
        <authorList>
            <person name="Yoshida K."/>
            <person name="Sommer R.J."/>
        </authorList>
    </citation>
    <scope>NUCLEOTIDE SEQUENCE</scope>
    <source>
        <strain evidence="3">RS5133</strain>
    </source>
</reference>
<dbReference type="InterPro" id="IPR001254">
    <property type="entry name" value="Trypsin_dom"/>
</dbReference>
<accession>A0AAV5X0P1</accession>
<keyword evidence="4" id="KW-1185">Reference proteome</keyword>
<dbReference type="SUPFAM" id="SSF50494">
    <property type="entry name" value="Trypsin-like serine proteases"/>
    <property type="match status" value="1"/>
</dbReference>
<dbReference type="Pfam" id="PF00089">
    <property type="entry name" value="Trypsin"/>
    <property type="match status" value="1"/>
</dbReference>
<dbReference type="PANTHER" id="PTHR24250">
    <property type="entry name" value="CHYMOTRYPSIN-RELATED"/>
    <property type="match status" value="1"/>
</dbReference>
<dbReference type="PROSITE" id="PS50240">
    <property type="entry name" value="TRYPSIN_DOM"/>
    <property type="match status" value="1"/>
</dbReference>
<dbReference type="InterPro" id="IPR001314">
    <property type="entry name" value="Peptidase_S1A"/>
</dbReference>
<evidence type="ECO:0000313" key="4">
    <source>
        <dbReference type="Proteomes" id="UP001432322"/>
    </source>
</evidence>
<dbReference type="InterPro" id="IPR009003">
    <property type="entry name" value="Peptidase_S1_PA"/>
</dbReference>
<dbReference type="PRINTS" id="PR00722">
    <property type="entry name" value="CHYMOTRYPSIN"/>
</dbReference>
<feature type="non-terminal residue" evidence="3">
    <location>
        <position position="1"/>
    </location>
</feature>
<feature type="domain" description="Peptidase S1" evidence="2">
    <location>
        <begin position="59"/>
        <end position="300"/>
    </location>
</feature>
<comment type="caution">
    <text evidence="3">The sequence shown here is derived from an EMBL/GenBank/DDBJ whole genome shotgun (WGS) entry which is preliminary data.</text>
</comment>
<gene>
    <name evidence="3" type="ORF">PFISCL1PPCAC_28263</name>
</gene>
<dbReference type="Proteomes" id="UP001432322">
    <property type="component" value="Unassembled WGS sequence"/>
</dbReference>
<dbReference type="PANTHER" id="PTHR24250:SF27">
    <property type="entry name" value="ELASTASE 2 LIKE"/>
    <property type="match status" value="1"/>
</dbReference>
<proteinExistence type="predicted"/>
<organism evidence="3 4">
    <name type="scientific">Pristionchus fissidentatus</name>
    <dbReference type="NCBI Taxonomy" id="1538716"/>
    <lineage>
        <taxon>Eukaryota</taxon>
        <taxon>Metazoa</taxon>
        <taxon>Ecdysozoa</taxon>
        <taxon>Nematoda</taxon>
        <taxon>Chromadorea</taxon>
        <taxon>Rhabditida</taxon>
        <taxon>Rhabditina</taxon>
        <taxon>Diplogasteromorpha</taxon>
        <taxon>Diplogasteroidea</taxon>
        <taxon>Neodiplogasteridae</taxon>
        <taxon>Pristionchus</taxon>
    </lineage>
</organism>
<dbReference type="AlphaFoldDB" id="A0AAV5X0P1"/>
<dbReference type="CDD" id="cd00190">
    <property type="entry name" value="Tryp_SPc"/>
    <property type="match status" value="1"/>
</dbReference>
<dbReference type="InterPro" id="IPR043504">
    <property type="entry name" value="Peptidase_S1_PA_chymotrypsin"/>
</dbReference>
<evidence type="ECO:0000313" key="3">
    <source>
        <dbReference type="EMBL" id="GMT36966.1"/>
    </source>
</evidence>
<dbReference type="SMART" id="SM00020">
    <property type="entry name" value="Tryp_SPc"/>
    <property type="match status" value="1"/>
</dbReference>
<dbReference type="Gene3D" id="2.40.10.10">
    <property type="entry name" value="Trypsin-like serine proteases"/>
    <property type="match status" value="1"/>
</dbReference>
<dbReference type="GO" id="GO:0006508">
    <property type="term" value="P:proteolysis"/>
    <property type="evidence" value="ECO:0007669"/>
    <property type="project" value="InterPro"/>
</dbReference>
<evidence type="ECO:0000256" key="1">
    <source>
        <dbReference type="ARBA" id="ARBA00023157"/>
    </source>
</evidence>
<keyword evidence="1" id="KW-1015">Disulfide bond</keyword>
<dbReference type="EMBL" id="BTSY01000007">
    <property type="protein sequence ID" value="GMT36966.1"/>
    <property type="molecule type" value="Genomic_DNA"/>
</dbReference>
<dbReference type="GO" id="GO:0004252">
    <property type="term" value="F:serine-type endopeptidase activity"/>
    <property type="evidence" value="ECO:0007669"/>
    <property type="project" value="InterPro"/>
</dbReference>
<sequence>EVGKYLYLDHYSCFQMRHLLILITIVAATAAVQSCGQVKINPVSMSDQLLRANRTGNAAIGGTQAKAGSWPWTVSICKQDWFGNCNFEANGVIIGDRYVLTSESALGSKATDYRVRAGSTNHKSGGQLYSVEKNWILKDEDNGKHHHDMVLMVLASPITFNDYVQPVCVPGDDVDLTGQTGWFTSWGHTSTSWTGLTEDYLHQAKMTVGDGGVCASRNKNYDRESEICVGGAGNPFTTTCDNDMGGPLVQKRADGSWYLLGISNEKSYAGTGCAYATIFARASYYCSSLIASESNVKCIY</sequence>